<dbReference type="KEGG" id="msr:AU15_16925"/>
<evidence type="ECO:0000313" key="2">
    <source>
        <dbReference type="EMBL" id="SFL71044.1"/>
    </source>
</evidence>
<dbReference type="InterPro" id="IPR027417">
    <property type="entry name" value="P-loop_NTPase"/>
</dbReference>
<dbReference type="RefSeq" id="WP_041335128.1">
    <property type="nucleotide sequence ID" value="NZ_DCAM01000063.1"/>
</dbReference>
<dbReference type="InterPro" id="IPR036628">
    <property type="entry name" value="Clp_N_dom_sf"/>
</dbReference>
<dbReference type="SUPFAM" id="SSF81923">
    <property type="entry name" value="Double Clp-N motif"/>
    <property type="match status" value="1"/>
</dbReference>
<evidence type="ECO:0000313" key="1">
    <source>
        <dbReference type="EMBL" id="AHI32309.1"/>
    </source>
</evidence>
<reference evidence="2 4" key="2">
    <citation type="submission" date="2016-10" db="EMBL/GenBank/DDBJ databases">
        <authorList>
            <person name="Varghese N."/>
            <person name="Submissions S."/>
        </authorList>
    </citation>
    <scope>NUCLEOTIDE SEQUENCE [LARGE SCALE GENOMIC DNA]</scope>
    <source>
        <strain evidence="2 4">DSM 26291</strain>
    </source>
</reference>
<accession>W5YTV0</accession>
<dbReference type="SUPFAM" id="SSF52540">
    <property type="entry name" value="P-loop containing nucleoside triphosphate hydrolases"/>
    <property type="match status" value="1"/>
</dbReference>
<dbReference type="AlphaFoldDB" id="W5YTV0"/>
<evidence type="ECO:0000313" key="3">
    <source>
        <dbReference type="Proteomes" id="UP000035081"/>
    </source>
</evidence>
<reference evidence="1 3" key="1">
    <citation type="journal article" date="2014" name="Genome Announc.">
        <title>Draft Genome Sequences of Marinobacter similis A3d10T and Marinobacter salarius R9SW1T.</title>
        <authorList>
            <person name="Ivanova E.P."/>
            <person name="Ng H.J."/>
            <person name="Webb H.K."/>
            <person name="Feng G."/>
            <person name="Oshima K."/>
            <person name="Hattori M."/>
            <person name="Ohkuma M."/>
            <person name="Sergeev A.F."/>
            <person name="Mikhailov V.V."/>
            <person name="Crawford R.J."/>
            <person name="Sawabe T."/>
        </authorList>
    </citation>
    <scope>NUCLEOTIDE SEQUENCE [LARGE SCALE GENOMIC DNA]</scope>
    <source>
        <strain evidence="3">A3d10 and R9SW1</strain>
        <strain evidence="1">R9SW1</strain>
    </source>
</reference>
<sequence>MEDWQGCLSPLCQTALQRARDSVAQRGGYAITVEDFLLALLDDEPAICGFLRGRGVDIDELTRTIQCEQPIVTEVGGEGQLSSQLMYWFSSARELSSAPWLDWPILLSVLTRNAERLQEKAYVAVLELVDRWPAADEQQQVAEISDKGDVPVVVTDLEWLELAEDVSITLVSVPRALVWVKGARGTGKTSWLQALLPFLYCGFIRLDLRNEAEIMASDNPAIPSKGIDRKDYPALVLDNVSPVDLAAMMAPELSVARSLVTGYPGPVVMLGSDSPEAGGAIEQLERWLGRDFDIFDMPGTSTGQKVAILTAHQPAIEKRWNIELSQTLVRHAASSRSRLVGSPGGMIQWVERAAARLNLFAERGPIKGMALAGKTDTLRRQSLVAMARQQPTEALERSLESLAVERAAAEVAWHERKAEGTLRTLKMDDLRHELERWVAARPGPVHYVVHCDQPAGDTEGAGSRNLHS</sequence>
<evidence type="ECO:0000313" key="4">
    <source>
        <dbReference type="Proteomes" id="UP000199211"/>
    </source>
</evidence>
<keyword evidence="4" id="KW-1185">Reference proteome</keyword>
<dbReference type="Proteomes" id="UP000035081">
    <property type="component" value="Chromosome"/>
</dbReference>
<dbReference type="Gene3D" id="1.10.1780.10">
    <property type="entry name" value="Clp, N-terminal domain"/>
    <property type="match status" value="1"/>
</dbReference>
<dbReference type="Proteomes" id="UP000199211">
    <property type="component" value="Unassembled WGS sequence"/>
</dbReference>
<proteinExistence type="predicted"/>
<dbReference type="EMBL" id="CP007152">
    <property type="protein sequence ID" value="AHI32309.1"/>
    <property type="molecule type" value="Genomic_DNA"/>
</dbReference>
<organism evidence="1 3">
    <name type="scientific">Marinobacter salarius</name>
    <dbReference type="NCBI Taxonomy" id="1420917"/>
    <lineage>
        <taxon>Bacteria</taxon>
        <taxon>Pseudomonadati</taxon>
        <taxon>Pseudomonadota</taxon>
        <taxon>Gammaproteobacteria</taxon>
        <taxon>Pseudomonadales</taxon>
        <taxon>Marinobacteraceae</taxon>
        <taxon>Marinobacter</taxon>
    </lineage>
</organism>
<dbReference type="EMBL" id="FOTV01000007">
    <property type="protein sequence ID" value="SFL71044.1"/>
    <property type="molecule type" value="Genomic_DNA"/>
</dbReference>
<protein>
    <submittedName>
        <fullName evidence="1">Uncharacterized protein</fullName>
    </submittedName>
</protein>
<gene>
    <name evidence="1" type="ORF">AU15_16925</name>
    <name evidence="2" type="ORF">SAMN04487868_107171</name>
</gene>
<name>W5YTV0_9GAMM</name>
<accession>A0A1I4JX55</accession>
<dbReference type="HOGENOM" id="CLU_603826_0_0_6"/>